<organism evidence="2 3">
    <name type="scientific">Saccoglossus kowalevskii</name>
    <name type="common">Acorn worm</name>
    <dbReference type="NCBI Taxonomy" id="10224"/>
    <lineage>
        <taxon>Eukaryota</taxon>
        <taxon>Metazoa</taxon>
        <taxon>Hemichordata</taxon>
        <taxon>Enteropneusta</taxon>
        <taxon>Harrimaniidae</taxon>
        <taxon>Saccoglossus</taxon>
    </lineage>
</organism>
<feature type="region of interest" description="Disordered" evidence="1">
    <location>
        <begin position="267"/>
        <end position="303"/>
    </location>
</feature>
<feature type="compositionally biased region" description="Basic residues" evidence="1">
    <location>
        <begin position="287"/>
        <end position="297"/>
    </location>
</feature>
<accession>A0ABM0GMC6</accession>
<dbReference type="PANTHER" id="PTHR46500:SF1">
    <property type="entry name" value="CILIA- AND FLAGELLA-ASSOCIATED PROTEIN 221"/>
    <property type="match status" value="1"/>
</dbReference>
<keyword evidence="2" id="KW-1185">Reference proteome</keyword>
<evidence type="ECO:0000256" key="1">
    <source>
        <dbReference type="SAM" id="MobiDB-lite"/>
    </source>
</evidence>
<protein>
    <submittedName>
        <fullName evidence="3">Primary ciliary dyskinesia protein 1-like</fullName>
    </submittedName>
</protein>
<dbReference type="Proteomes" id="UP000694865">
    <property type="component" value="Unplaced"/>
</dbReference>
<dbReference type="GeneID" id="100367352"/>
<sequence length="896" mass="102006">MAVARPVNQGKNGIRTNGIVVPETLVAPKKKQSVPNHLLETKIFHKVNQNSLVQARPGVVHFGGYDLANLHKQTLRIANISGECLQMHIIPPTSAYFRVKYKKQERLVPGLTMDIIVEFVPDEWRYYYDCIRIHCKDDENLLIPIHAYPVMNTADFPEIVHFPPVPLSHSLSKIIPLRCNAPIDFEYQLTYLESHPAFSVSPLSGIVPANGEVSIAVTFTPTDFITAHMKLQLNISQFNSKPLVCTFTGVSEPGLARAEVEERMREDTFDEDSPLLDPHSISPVNMARRKRKSKSKSRTVQQPPLQEIDYAGFRFPTNLNSTHAVSYVLNQEQGKMRAKDLRDAVLAKKESGPGTRQMKEALFEHEVKQDVLSERRNQLRWQVHLGREQITSFARMDIIDARVEAEREYHFQRGDPLADIEFNRACTACTQKRTRRRLGYVPDIEAKFDTYTNDPWVLRHRAIGRFQQAAWKVIVRLRVNKRIRLVKQLVVDYRAGRAGREPSATYGDNKDVNIKDLPLHITRENVLPYAFPTYTAPNVKDDMAPDALGSVPYKPTEVFVKRKVPYSSLKVPQQYKCMGYKLHNTHNSSSGYVPPKLVKPLRTGAEDEIISLPAPPPPGAAWVHEPTESLIGEVIERSHNEEQAMALVPPPALFNPIEYPSLHIFNPSPGLQVFLPPLPYAEVDPDFHLCPLPRYTHKDPNSKHAATLKKFLDREDVIRGVMQWKKFPSQGLVSLSNTPTLTNVWVPRWTDPFSQDMLPEDMPVLLDGLPVDDREELAYSDTSDDEREECEDELPEKSDKIILTPEMVNAQFPLIDLPQSPSPRPETVQASEDFPHGTKLPIHNNPVSSTGPVQREKRERELDMFLKKRYNRLGDRVQAKITHMENLTTNPELILK</sequence>
<dbReference type="PANTHER" id="PTHR46500">
    <property type="entry name" value="CILIA- AND FLAGELLA-ASSOCIATED PROTEIN 221"/>
    <property type="match status" value="1"/>
</dbReference>
<name>A0ABM0GMC6_SACKO</name>
<dbReference type="InterPro" id="IPR013783">
    <property type="entry name" value="Ig-like_fold"/>
</dbReference>
<evidence type="ECO:0000313" key="3">
    <source>
        <dbReference type="RefSeq" id="XP_002733102.1"/>
    </source>
</evidence>
<dbReference type="InterPro" id="IPR029676">
    <property type="entry name" value="CFAP221"/>
</dbReference>
<dbReference type="Gene3D" id="2.60.40.10">
    <property type="entry name" value="Immunoglobulins"/>
    <property type="match status" value="1"/>
</dbReference>
<feature type="region of interest" description="Disordered" evidence="1">
    <location>
        <begin position="836"/>
        <end position="856"/>
    </location>
</feature>
<evidence type="ECO:0000313" key="2">
    <source>
        <dbReference type="Proteomes" id="UP000694865"/>
    </source>
</evidence>
<gene>
    <name evidence="3" type="primary">LOC100367352</name>
</gene>
<proteinExistence type="predicted"/>
<reference evidence="3" key="1">
    <citation type="submission" date="2025-08" db="UniProtKB">
        <authorList>
            <consortium name="RefSeq"/>
        </authorList>
    </citation>
    <scope>IDENTIFICATION</scope>
    <source>
        <tissue evidence="3">Testes</tissue>
    </source>
</reference>
<dbReference type="RefSeq" id="XP_002733102.1">
    <property type="nucleotide sequence ID" value="XM_002733056.1"/>
</dbReference>